<evidence type="ECO:0000313" key="3">
    <source>
        <dbReference type="EMBL" id="MBF9129065.1"/>
    </source>
</evidence>
<accession>A0ABS0GS89</accession>
<comment type="caution">
    <text evidence="3">The sequence shown here is derived from an EMBL/GenBank/DDBJ whole genome shotgun (WGS) entry which is preliminary data.</text>
</comment>
<proteinExistence type="predicted"/>
<evidence type="ECO:0000259" key="2">
    <source>
        <dbReference type="PROSITE" id="PS51729"/>
    </source>
</evidence>
<organism evidence="3 4">
    <name type="scientific">Plantactinospora alkalitolerans</name>
    <dbReference type="NCBI Taxonomy" id="2789879"/>
    <lineage>
        <taxon>Bacteria</taxon>
        <taxon>Bacillati</taxon>
        <taxon>Actinomycetota</taxon>
        <taxon>Actinomycetes</taxon>
        <taxon>Micromonosporales</taxon>
        <taxon>Micromonosporaceae</taxon>
        <taxon>Plantactinospora</taxon>
    </lineage>
</organism>
<protein>
    <submittedName>
        <fullName evidence="3">N-acetyltransferase</fullName>
    </submittedName>
</protein>
<dbReference type="Proteomes" id="UP000638560">
    <property type="component" value="Unassembled WGS sequence"/>
</dbReference>
<dbReference type="InterPro" id="IPR045057">
    <property type="entry name" value="Gcn5-rel_NAT"/>
</dbReference>
<gene>
    <name evidence="3" type="ORF">I0C86_08725</name>
</gene>
<dbReference type="InterPro" id="IPR031165">
    <property type="entry name" value="GNAT_YJDJ"/>
</dbReference>
<dbReference type="InterPro" id="IPR000182">
    <property type="entry name" value="GNAT_dom"/>
</dbReference>
<feature type="domain" description="N-acetyltransferase" evidence="2">
    <location>
        <begin position="6"/>
        <end position="92"/>
    </location>
</feature>
<dbReference type="SUPFAM" id="SSF55729">
    <property type="entry name" value="Acyl-CoA N-acyltransferases (Nat)"/>
    <property type="match status" value="1"/>
</dbReference>
<reference evidence="3 4" key="1">
    <citation type="submission" date="2020-11" db="EMBL/GenBank/DDBJ databases">
        <title>A novel isolate from a Black sea contaminated sediment with potential to produce alkanes: Plantactinospora alkalitolerans sp. nov.</title>
        <authorList>
            <person name="Carro L."/>
            <person name="Veyisoglu A."/>
            <person name="Guven K."/>
            <person name="Schumann P."/>
            <person name="Klenk H.-P."/>
            <person name="Sahin N."/>
        </authorList>
    </citation>
    <scope>NUCLEOTIDE SEQUENCE [LARGE SCALE GENOMIC DNA]</scope>
    <source>
        <strain evidence="3 4">S1510</strain>
    </source>
</reference>
<dbReference type="RefSeq" id="WP_196200706.1">
    <property type="nucleotide sequence ID" value="NZ_JADPUN010000102.1"/>
</dbReference>
<dbReference type="EMBL" id="JADPUN010000102">
    <property type="protein sequence ID" value="MBF9129065.1"/>
    <property type="molecule type" value="Genomic_DNA"/>
</dbReference>
<evidence type="ECO:0000313" key="4">
    <source>
        <dbReference type="Proteomes" id="UP000638560"/>
    </source>
</evidence>
<sequence>MNLLVEDNPARRRFEILADDSLAGHIAYQIESGTIVLVHTEVDARFEGQGVGSTLARGALDQLRERGDRVRVTCPFLLHFIERHPEYASVVADA</sequence>
<dbReference type="Gene3D" id="3.40.630.30">
    <property type="match status" value="1"/>
</dbReference>
<dbReference type="PROSITE" id="PS51186">
    <property type="entry name" value="GNAT"/>
    <property type="match status" value="1"/>
</dbReference>
<dbReference type="InterPro" id="IPR016181">
    <property type="entry name" value="Acyl_CoA_acyltransferase"/>
</dbReference>
<dbReference type="Pfam" id="PF14542">
    <property type="entry name" value="Acetyltransf_CG"/>
    <property type="match status" value="1"/>
</dbReference>
<evidence type="ECO:0000259" key="1">
    <source>
        <dbReference type="PROSITE" id="PS51186"/>
    </source>
</evidence>
<dbReference type="PROSITE" id="PS51729">
    <property type="entry name" value="GNAT_YJDJ"/>
    <property type="match status" value="1"/>
</dbReference>
<name>A0ABS0GS89_9ACTN</name>
<dbReference type="PANTHER" id="PTHR31435">
    <property type="entry name" value="PROTEIN NATD1"/>
    <property type="match status" value="1"/>
</dbReference>
<dbReference type="PANTHER" id="PTHR31435:SF10">
    <property type="entry name" value="BSR4717 PROTEIN"/>
    <property type="match status" value="1"/>
</dbReference>
<feature type="domain" description="N-acetyltransferase" evidence="1">
    <location>
        <begin position="1"/>
        <end position="94"/>
    </location>
</feature>
<keyword evidence="4" id="KW-1185">Reference proteome</keyword>